<dbReference type="GeneID" id="83660841"/>
<feature type="compositionally biased region" description="Low complexity" evidence="1">
    <location>
        <begin position="157"/>
        <end position="168"/>
    </location>
</feature>
<dbReference type="Proteomes" id="UP000595064">
    <property type="component" value="Chromosome"/>
</dbReference>
<gene>
    <name evidence="2" type="ORF">I6G47_20880</name>
</gene>
<dbReference type="AlphaFoldDB" id="A0A7T2YP23"/>
<accession>A0A7T2YP23</accession>
<dbReference type="EMBL" id="CP065748">
    <property type="protein sequence ID" value="QPS79468.1"/>
    <property type="molecule type" value="Genomic_DNA"/>
</dbReference>
<evidence type="ECO:0000256" key="1">
    <source>
        <dbReference type="SAM" id="MobiDB-lite"/>
    </source>
</evidence>
<protein>
    <recommendedName>
        <fullName evidence="4">Phasin protein</fullName>
    </recommendedName>
</protein>
<evidence type="ECO:0000313" key="2">
    <source>
        <dbReference type="EMBL" id="QPS79468.1"/>
    </source>
</evidence>
<feature type="region of interest" description="Disordered" evidence="1">
    <location>
        <begin position="146"/>
        <end position="177"/>
    </location>
</feature>
<evidence type="ECO:0008006" key="4">
    <source>
        <dbReference type="Google" id="ProtNLM"/>
    </source>
</evidence>
<name>A0A7T2YP23_9BURK</name>
<reference evidence="2 3" key="1">
    <citation type="submission" date="2020-12" db="EMBL/GenBank/DDBJ databases">
        <title>FDA dAtabase for Regulatory Grade micrObial Sequences (FDA-ARGOS): Supporting development and validation of Infectious Disease Dx tests.</title>
        <authorList>
            <person name="Sproer C."/>
            <person name="Gronow S."/>
            <person name="Severitt S."/>
            <person name="Schroder I."/>
            <person name="Tallon L."/>
            <person name="Sadzewicz L."/>
            <person name="Zhao X."/>
            <person name="Boylan J."/>
            <person name="Ott S."/>
            <person name="Bowen H."/>
            <person name="Vavikolanu K."/>
            <person name="Mehta A."/>
            <person name="Aluvathingal J."/>
            <person name="Nadendla S."/>
            <person name="Lowell S."/>
            <person name="Myers T."/>
            <person name="Yan Y."/>
            <person name="Sichtig H."/>
        </authorList>
    </citation>
    <scope>NUCLEOTIDE SEQUENCE [LARGE SCALE GENOMIC DNA]</scope>
    <source>
        <strain evidence="2 3">FDAARGOS_890</strain>
    </source>
</reference>
<dbReference type="KEGG" id="dla:I6G47_20880"/>
<proteinExistence type="predicted"/>
<keyword evidence="3" id="KW-1185">Reference proteome</keyword>
<evidence type="ECO:0000313" key="3">
    <source>
        <dbReference type="Proteomes" id="UP000595064"/>
    </source>
</evidence>
<dbReference type="RefSeq" id="WP_016453976.1">
    <property type="nucleotide sequence ID" value="NZ_AP025556.1"/>
</dbReference>
<sequence length="177" mass="18882">MSAQTIPLHLLKAQLELQLHLSRLLQESGQQWLEHAARNGPERIAETGNEIEGVQQTSSWQELATLPAQAFWRHAHLRMGHAQALAQTAMASQMTLAQGVQQAVHDWQQQVAATLSGGAQGAADTAVPWSDLLARWTSAVQSMAQSVTPSVTPPDHAAQQPIAAAAAETARDAAAHG</sequence>
<organism evidence="2 3">
    <name type="scientific">Delftia lacustris</name>
    <dbReference type="NCBI Taxonomy" id="558537"/>
    <lineage>
        <taxon>Bacteria</taxon>
        <taxon>Pseudomonadati</taxon>
        <taxon>Pseudomonadota</taxon>
        <taxon>Betaproteobacteria</taxon>
        <taxon>Burkholderiales</taxon>
        <taxon>Comamonadaceae</taxon>
        <taxon>Delftia</taxon>
    </lineage>
</organism>